<protein>
    <recommendedName>
        <fullName evidence="3">Late embryogenesis abundant protein LEA-2 subgroup domain-containing protein</fullName>
    </recommendedName>
</protein>
<dbReference type="HOGENOM" id="CLU_942329_0_0_0"/>
<keyword evidence="2" id="KW-1185">Reference proteome</keyword>
<dbReference type="SUPFAM" id="SSF117070">
    <property type="entry name" value="LEA14-like"/>
    <property type="match status" value="2"/>
</dbReference>
<dbReference type="Proteomes" id="UP000002019">
    <property type="component" value="Chromosome"/>
</dbReference>
<dbReference type="AlphaFoldDB" id="B0VFY1"/>
<dbReference type="PROSITE" id="PS51257">
    <property type="entry name" value="PROKAR_LIPOPROTEIN"/>
    <property type="match status" value="1"/>
</dbReference>
<organism evidence="1 2">
    <name type="scientific">Cloacimonas acidaminovorans (strain Evry)</name>
    <dbReference type="NCBI Taxonomy" id="459349"/>
    <lineage>
        <taxon>Bacteria</taxon>
        <taxon>Pseudomonadati</taxon>
        <taxon>Candidatus Cloacimonadota</taxon>
        <taxon>Candidatus Cloacimonadia</taxon>
        <taxon>Candidatus Cloacimonadales</taxon>
        <taxon>Candidatus Cloacimonadaceae</taxon>
        <taxon>Candidatus Cloacimonas</taxon>
    </lineage>
</organism>
<dbReference type="KEGG" id="caci:CLOAM1584"/>
<evidence type="ECO:0008006" key="3">
    <source>
        <dbReference type="Google" id="ProtNLM"/>
    </source>
</evidence>
<sequence>MMKNILYLVALSLVLISLSSCKLFKSPTVTKIQDVKVISITPDKSTIKISFIVSNPNCYKLKLDQLNVELLNKDRYKVGNAYLQNVVEIPKKSAMCLDFNVELETRPVVKMVSSIDQKVQFFITGKGHGKVMGIGKKFKFDEPYELDLKEQLKSIIPKFSTNGQSLFKITKTTVEKIGIGETELQVHFIILNPYGLTFNFKGFPAEIYISDKYAGTGNLKNQLKFNENIYSQDGVMVFKLNNLKTILGAVKGAVKGEIRYSVKGRVLIDALGMEINQPYSYQDALPVNILEMLLN</sequence>
<proteinExistence type="predicted"/>
<dbReference type="EMBL" id="CU466930">
    <property type="protein sequence ID" value="CAO81423.1"/>
    <property type="molecule type" value="Genomic_DNA"/>
</dbReference>
<gene>
    <name evidence="1" type="ordered locus">CLOAM1584</name>
</gene>
<reference evidence="1 2" key="1">
    <citation type="journal article" date="2008" name="J. Bacteriol.">
        <title>'Candidatus Cloacamonas acidaminovorans': genome sequence reconstruction provides a first glimpse of a new bacterial division.</title>
        <authorList>
            <person name="Pelletier E."/>
            <person name="Kreimeyer A."/>
            <person name="Bocs S."/>
            <person name="Rouy Z."/>
            <person name="Gyapay G."/>
            <person name="Chouari R."/>
            <person name="Riviere D."/>
            <person name="Ganesan A."/>
            <person name="Daegelen P."/>
            <person name="Sghir A."/>
            <person name="Cohen G.N."/>
            <person name="Medigue C."/>
            <person name="Weissenbach J."/>
            <person name="Le Paslier D."/>
        </authorList>
    </citation>
    <scope>NUCLEOTIDE SEQUENCE [LARGE SCALE GENOMIC DNA]</scope>
    <source>
        <strain evidence="2">Evry</strain>
    </source>
</reference>
<evidence type="ECO:0000313" key="2">
    <source>
        <dbReference type="Proteomes" id="UP000002019"/>
    </source>
</evidence>
<name>B0VFY1_CLOAI</name>
<evidence type="ECO:0000313" key="1">
    <source>
        <dbReference type="EMBL" id="CAO81423.1"/>
    </source>
</evidence>
<accession>B0VFY1</accession>
<dbReference type="Gene3D" id="2.60.40.1820">
    <property type="match status" value="2"/>
</dbReference>